<dbReference type="CDD" id="cd00180">
    <property type="entry name" value="PKc"/>
    <property type="match status" value="1"/>
</dbReference>
<sequence length="427" mass="48031">MSRRATNNLEIKEFSMDPCAIEFLPRTYNKTGAKGAEPEKRWLNLIVRSSGSKWHVKVTFRGTTQDTQNPNFSNRPKRRKDLENLCACIDFQQISLLDDTVTELILTRWRLPCKEQPNADSDFTSVAGGIWVHTWEDPLRVRYPLYRFGSSIPTKDISEIKEKEALDDGIGAVHNVRLYGDETVYIYKKEVGPPFYVPPDSEVLERELQNLVLLRDNSVGIVRLIAAVVSSNPYQTSELGEAGDPIVLRGFLLEYHPNGTLEDALRTPKLEMNGRWCRWASQITTGLAQLHQCDLAHMDLKPSNVVISADFDAVLIDVSGIGGVTREWLSPEMRDENEPLSRSIEARQQNDIWALGQMLSAMADACCSDDEERLLRSMARYATRPPPRMSLSHIITALSECLSEPSPNSSQAGKSGSNHLCALRLDE</sequence>
<dbReference type="InterPro" id="IPR051681">
    <property type="entry name" value="Ser/Thr_Kinases-Pseudokinases"/>
</dbReference>
<evidence type="ECO:0000259" key="5">
    <source>
        <dbReference type="PROSITE" id="PS50011"/>
    </source>
</evidence>
<organism evidence="6 7">
    <name type="scientific">Achaetomium macrosporum</name>
    <dbReference type="NCBI Taxonomy" id="79813"/>
    <lineage>
        <taxon>Eukaryota</taxon>
        <taxon>Fungi</taxon>
        <taxon>Dikarya</taxon>
        <taxon>Ascomycota</taxon>
        <taxon>Pezizomycotina</taxon>
        <taxon>Sordariomycetes</taxon>
        <taxon>Sordariomycetidae</taxon>
        <taxon>Sordariales</taxon>
        <taxon>Chaetomiaceae</taxon>
        <taxon>Achaetomium</taxon>
    </lineage>
</organism>
<dbReference type="EMBL" id="MU860004">
    <property type="protein sequence ID" value="KAK4242729.1"/>
    <property type="molecule type" value="Genomic_DNA"/>
</dbReference>
<evidence type="ECO:0000313" key="7">
    <source>
        <dbReference type="Proteomes" id="UP001303760"/>
    </source>
</evidence>
<keyword evidence="1" id="KW-0808">Transferase</keyword>
<evidence type="ECO:0000256" key="1">
    <source>
        <dbReference type="ARBA" id="ARBA00022679"/>
    </source>
</evidence>
<evidence type="ECO:0000256" key="3">
    <source>
        <dbReference type="ARBA" id="ARBA00022777"/>
    </source>
</evidence>
<dbReference type="Gene3D" id="1.10.510.10">
    <property type="entry name" value="Transferase(Phosphotransferase) domain 1"/>
    <property type="match status" value="1"/>
</dbReference>
<dbReference type="GO" id="GO:0005524">
    <property type="term" value="F:ATP binding"/>
    <property type="evidence" value="ECO:0007669"/>
    <property type="project" value="UniProtKB-KW"/>
</dbReference>
<dbReference type="PROSITE" id="PS50011">
    <property type="entry name" value="PROTEIN_KINASE_DOM"/>
    <property type="match status" value="1"/>
</dbReference>
<evidence type="ECO:0000313" key="6">
    <source>
        <dbReference type="EMBL" id="KAK4242729.1"/>
    </source>
</evidence>
<dbReference type="SUPFAM" id="SSF56112">
    <property type="entry name" value="Protein kinase-like (PK-like)"/>
    <property type="match status" value="1"/>
</dbReference>
<dbReference type="Pfam" id="PF00069">
    <property type="entry name" value="Pkinase"/>
    <property type="match status" value="1"/>
</dbReference>
<comment type="caution">
    <text evidence="6">The sequence shown here is derived from an EMBL/GenBank/DDBJ whole genome shotgun (WGS) entry which is preliminary data.</text>
</comment>
<feature type="domain" description="Protein kinase" evidence="5">
    <location>
        <begin position="146"/>
        <end position="427"/>
    </location>
</feature>
<evidence type="ECO:0000256" key="4">
    <source>
        <dbReference type="ARBA" id="ARBA00022840"/>
    </source>
</evidence>
<evidence type="ECO:0000256" key="2">
    <source>
        <dbReference type="ARBA" id="ARBA00022741"/>
    </source>
</evidence>
<dbReference type="SMART" id="SM00220">
    <property type="entry name" value="S_TKc"/>
    <property type="match status" value="1"/>
</dbReference>
<keyword evidence="4" id="KW-0067">ATP-binding</keyword>
<dbReference type="AlphaFoldDB" id="A0AAN7CIM8"/>
<dbReference type="InterPro" id="IPR000719">
    <property type="entry name" value="Prot_kinase_dom"/>
</dbReference>
<name>A0AAN7CIM8_9PEZI</name>
<reference evidence="6" key="2">
    <citation type="submission" date="2023-05" db="EMBL/GenBank/DDBJ databases">
        <authorList>
            <consortium name="Lawrence Berkeley National Laboratory"/>
            <person name="Steindorff A."/>
            <person name="Hensen N."/>
            <person name="Bonometti L."/>
            <person name="Westerberg I."/>
            <person name="Brannstrom I.O."/>
            <person name="Guillou S."/>
            <person name="Cros-Aarteil S."/>
            <person name="Calhoun S."/>
            <person name="Haridas S."/>
            <person name="Kuo A."/>
            <person name="Mondo S."/>
            <person name="Pangilinan J."/>
            <person name="Riley R."/>
            <person name="Labutti K."/>
            <person name="Andreopoulos B."/>
            <person name="Lipzen A."/>
            <person name="Chen C."/>
            <person name="Yanf M."/>
            <person name="Daum C."/>
            <person name="Ng V."/>
            <person name="Clum A."/>
            <person name="Ohm R."/>
            <person name="Martin F."/>
            <person name="Silar P."/>
            <person name="Natvig D."/>
            <person name="Lalanne C."/>
            <person name="Gautier V."/>
            <person name="Ament-Velasquez S.L."/>
            <person name="Kruys A."/>
            <person name="Hutchinson M.I."/>
            <person name="Powell A.J."/>
            <person name="Barry K."/>
            <person name="Miller A.N."/>
            <person name="Grigoriev I.V."/>
            <person name="Debuchy R."/>
            <person name="Gladieux P."/>
            <person name="Thoren M.H."/>
            <person name="Johannesson H."/>
        </authorList>
    </citation>
    <scope>NUCLEOTIDE SEQUENCE</scope>
    <source>
        <strain evidence="6">CBS 532.94</strain>
    </source>
</reference>
<dbReference type="GO" id="GO:0004674">
    <property type="term" value="F:protein serine/threonine kinase activity"/>
    <property type="evidence" value="ECO:0007669"/>
    <property type="project" value="TreeGrafter"/>
</dbReference>
<keyword evidence="7" id="KW-1185">Reference proteome</keyword>
<gene>
    <name evidence="6" type="ORF">C8A03DRAFT_39899</name>
</gene>
<accession>A0AAN7CIM8</accession>
<dbReference type="PANTHER" id="PTHR44329">
    <property type="entry name" value="SERINE/THREONINE-PROTEIN KINASE TNNI3K-RELATED"/>
    <property type="match status" value="1"/>
</dbReference>
<dbReference type="PROSITE" id="PS00108">
    <property type="entry name" value="PROTEIN_KINASE_ST"/>
    <property type="match status" value="1"/>
</dbReference>
<keyword evidence="2" id="KW-0547">Nucleotide-binding</keyword>
<reference evidence="6" key="1">
    <citation type="journal article" date="2023" name="Mol. Phylogenet. Evol.">
        <title>Genome-scale phylogeny and comparative genomics of the fungal order Sordariales.</title>
        <authorList>
            <person name="Hensen N."/>
            <person name="Bonometti L."/>
            <person name="Westerberg I."/>
            <person name="Brannstrom I.O."/>
            <person name="Guillou S."/>
            <person name="Cros-Aarteil S."/>
            <person name="Calhoun S."/>
            <person name="Haridas S."/>
            <person name="Kuo A."/>
            <person name="Mondo S."/>
            <person name="Pangilinan J."/>
            <person name="Riley R."/>
            <person name="LaButti K."/>
            <person name="Andreopoulos B."/>
            <person name="Lipzen A."/>
            <person name="Chen C."/>
            <person name="Yan M."/>
            <person name="Daum C."/>
            <person name="Ng V."/>
            <person name="Clum A."/>
            <person name="Steindorff A."/>
            <person name="Ohm R.A."/>
            <person name="Martin F."/>
            <person name="Silar P."/>
            <person name="Natvig D.O."/>
            <person name="Lalanne C."/>
            <person name="Gautier V."/>
            <person name="Ament-Velasquez S.L."/>
            <person name="Kruys A."/>
            <person name="Hutchinson M.I."/>
            <person name="Powell A.J."/>
            <person name="Barry K."/>
            <person name="Miller A.N."/>
            <person name="Grigoriev I.V."/>
            <person name="Debuchy R."/>
            <person name="Gladieux P."/>
            <person name="Hiltunen Thoren M."/>
            <person name="Johannesson H."/>
        </authorList>
    </citation>
    <scope>NUCLEOTIDE SEQUENCE</scope>
    <source>
        <strain evidence="6">CBS 532.94</strain>
    </source>
</reference>
<dbReference type="PANTHER" id="PTHR44329:SF288">
    <property type="entry name" value="MITOGEN-ACTIVATED PROTEIN KINASE KINASE KINASE 20"/>
    <property type="match status" value="1"/>
</dbReference>
<dbReference type="InterPro" id="IPR011009">
    <property type="entry name" value="Kinase-like_dom_sf"/>
</dbReference>
<dbReference type="InterPro" id="IPR008271">
    <property type="entry name" value="Ser/Thr_kinase_AS"/>
</dbReference>
<proteinExistence type="predicted"/>
<keyword evidence="3 6" id="KW-0418">Kinase</keyword>
<dbReference type="Proteomes" id="UP001303760">
    <property type="component" value="Unassembled WGS sequence"/>
</dbReference>
<protein>
    <submittedName>
        <fullName evidence="6">Kinase-like domain-containing protein</fullName>
    </submittedName>
</protein>